<feature type="compositionally biased region" description="Polar residues" evidence="1">
    <location>
        <begin position="1"/>
        <end position="19"/>
    </location>
</feature>
<feature type="region of interest" description="Disordered" evidence="1">
    <location>
        <begin position="186"/>
        <end position="219"/>
    </location>
</feature>
<evidence type="ECO:0000313" key="3">
    <source>
        <dbReference type="Proteomes" id="UP001203338"/>
    </source>
</evidence>
<reference evidence="2 3" key="1">
    <citation type="submission" date="2022-05" db="EMBL/GenBank/DDBJ databases">
        <authorList>
            <person name="Park J.-S."/>
        </authorList>
    </citation>
    <scope>NUCLEOTIDE SEQUENCE [LARGE SCALE GENOMIC DNA]</scope>
    <source>
        <strain evidence="2 3">2012CJ34-2</strain>
    </source>
</reference>
<dbReference type="Pfam" id="PF09483">
    <property type="entry name" value="HpaP"/>
    <property type="match status" value="1"/>
</dbReference>
<dbReference type="EMBL" id="JAMFLX010000030">
    <property type="protein sequence ID" value="MCL6271702.1"/>
    <property type="molecule type" value="Genomic_DNA"/>
</dbReference>
<evidence type="ECO:0000313" key="2">
    <source>
        <dbReference type="EMBL" id="MCL6271702.1"/>
    </source>
</evidence>
<dbReference type="InterPro" id="IPR013390">
    <property type="entry name" value="T3SS_HpaP"/>
</dbReference>
<comment type="caution">
    <text evidence="2">The sequence shown here is derived from an EMBL/GenBank/DDBJ whole genome shotgun (WGS) entry which is preliminary data.</text>
</comment>
<feature type="region of interest" description="Disordered" evidence="1">
    <location>
        <begin position="1"/>
        <end position="83"/>
    </location>
</feature>
<gene>
    <name evidence="2" type="ORF">M3P05_17425</name>
</gene>
<feature type="compositionally biased region" description="Acidic residues" evidence="1">
    <location>
        <begin position="208"/>
        <end position="219"/>
    </location>
</feature>
<evidence type="ECO:0008006" key="4">
    <source>
        <dbReference type="Google" id="ProtNLM"/>
    </source>
</evidence>
<dbReference type="Proteomes" id="UP001203338">
    <property type="component" value="Unassembled WGS sequence"/>
</dbReference>
<name>A0ABT0PLU7_9GAMM</name>
<evidence type="ECO:0000256" key="1">
    <source>
        <dbReference type="SAM" id="MobiDB-lite"/>
    </source>
</evidence>
<protein>
    <recommendedName>
        <fullName evidence="4">Flagellar hook-length control protein FliK</fullName>
    </recommendedName>
</protein>
<organism evidence="2 3">
    <name type="scientific">Parendozoicomonas callyspongiae</name>
    <dbReference type="NCBI Taxonomy" id="2942213"/>
    <lineage>
        <taxon>Bacteria</taxon>
        <taxon>Pseudomonadati</taxon>
        <taxon>Pseudomonadota</taxon>
        <taxon>Gammaproteobacteria</taxon>
        <taxon>Oceanospirillales</taxon>
        <taxon>Endozoicomonadaceae</taxon>
        <taxon>Parendozoicomonas</taxon>
    </lineage>
</organism>
<dbReference type="RefSeq" id="WP_249701340.1">
    <property type="nucleotide sequence ID" value="NZ_JAMFLX010000030.1"/>
</dbReference>
<accession>A0ABT0PLU7</accession>
<proteinExistence type="predicted"/>
<sequence>MSIQGPSAGGVQSSGPTENNRPEAKNSKEAEGSKGEFDKALEKKDKGAKGEKKEDGLEDLFRKAHSKKKDSREDGAFGGEAGKAMDARMGKAAEVQGVENKAMIDKIDKIADKIMVSNAQDVKAVKVDFNNSVLPGTEVMIRKDATGKLNIEFTTTSADSFNFLNKGEQALMDTLNRKIGGDISVDIKMQGGGADQDTGDGRSREQYAFEDEDDKDKQP</sequence>
<feature type="compositionally biased region" description="Basic and acidic residues" evidence="1">
    <location>
        <begin position="20"/>
        <end position="62"/>
    </location>
</feature>
<keyword evidence="3" id="KW-1185">Reference proteome</keyword>